<organism evidence="2 3">
    <name type="scientific">Pseudoalteromonas denitrificans DSM 6059</name>
    <dbReference type="NCBI Taxonomy" id="1123010"/>
    <lineage>
        <taxon>Bacteria</taxon>
        <taxon>Pseudomonadati</taxon>
        <taxon>Pseudomonadota</taxon>
        <taxon>Gammaproteobacteria</taxon>
        <taxon>Alteromonadales</taxon>
        <taxon>Pseudoalteromonadaceae</taxon>
        <taxon>Pseudoalteromonas</taxon>
    </lineage>
</organism>
<keyword evidence="1" id="KW-0732">Signal</keyword>
<dbReference type="RefSeq" id="WP_091980170.1">
    <property type="nucleotide sequence ID" value="NZ_FOLO01000004.1"/>
</dbReference>
<reference evidence="2 3" key="1">
    <citation type="submission" date="2016-10" db="EMBL/GenBank/DDBJ databases">
        <authorList>
            <person name="de Groot N.N."/>
        </authorList>
    </citation>
    <scope>NUCLEOTIDE SEQUENCE [LARGE SCALE GENOMIC DNA]</scope>
    <source>
        <strain evidence="2 3">DSM 6059</strain>
    </source>
</reference>
<feature type="signal peptide" evidence="1">
    <location>
        <begin position="1"/>
        <end position="24"/>
    </location>
</feature>
<proteinExistence type="predicted"/>
<dbReference type="Proteomes" id="UP000198862">
    <property type="component" value="Unassembled WGS sequence"/>
</dbReference>
<dbReference type="Gene3D" id="2.120.10.30">
    <property type="entry name" value="TolB, C-terminal domain"/>
    <property type="match status" value="1"/>
</dbReference>
<feature type="chain" id="PRO_5011600430" description="WD40-like Beta Propeller Repeat" evidence="1">
    <location>
        <begin position="25"/>
        <end position="959"/>
    </location>
</feature>
<dbReference type="InterPro" id="IPR011042">
    <property type="entry name" value="6-blade_b-propeller_TolB-like"/>
</dbReference>
<accession>A0A1I1G1W9</accession>
<dbReference type="OrthoDB" id="33879at2"/>
<evidence type="ECO:0000313" key="3">
    <source>
        <dbReference type="Proteomes" id="UP000198862"/>
    </source>
</evidence>
<gene>
    <name evidence="2" type="ORF">SAMN02745724_00787</name>
</gene>
<protein>
    <recommendedName>
        <fullName evidence="4">WD40-like Beta Propeller Repeat</fullName>
    </recommendedName>
</protein>
<keyword evidence="3" id="KW-1185">Reference proteome</keyword>
<evidence type="ECO:0000256" key="1">
    <source>
        <dbReference type="SAM" id="SignalP"/>
    </source>
</evidence>
<dbReference type="SUPFAM" id="SSF82171">
    <property type="entry name" value="DPP6 N-terminal domain-like"/>
    <property type="match status" value="1"/>
</dbReference>
<dbReference type="AlphaFoldDB" id="A0A1I1G1W9"/>
<evidence type="ECO:0008006" key="4">
    <source>
        <dbReference type="Google" id="ProtNLM"/>
    </source>
</evidence>
<dbReference type="STRING" id="1123010.SAMN02745724_00787"/>
<sequence>MKLNKIVSALSVCAASLLTSNANAALVDSALNWQTFETENFRVHYTPEYKDWALSSAREMEIVRKLIKKQQSRVLDEKVDAYIIDPLNASNGFAMPLSSKPYMALYATPPQSDSIIANSSSWQQLLVLHEYVHLVHLAQKSRSSWRNQLAKVWDVYDASLINGDRWVAEGYATLQESKLTGRGRLYHDGVESIIQQFATEGALPTYQQLSKADNRFMSGSMAYLIGVRYLKWLEDNYGENTLDAVWTRWSGVKQRTFDQSFEGVFQDTAAHLYQRFVAEYTYKAMSKERKFEKSDSKLWLDLKGRVNSPSISPDNHHLAIVETIIDDEDRKIILNVYSTQENAKAIKKFNKKNEEILENDPLDITSKSPKVFKREVKFTLNQIDHQGLRDPRWLDDETIIYGASTTDRHNQKHQDLFSWNIKTGKTKQLTFGENLRRFDINQNYIIAEQSRYGYSGIVKYTFDGKKVSDINKATTKNIYDFPRLNSDSTKLAYVQSALNEKWQIKIKTFDSNSEHIIPLPQGYQFVSYPEWSNDDKSLYFVAGVKGELKLYQYHFESDALFAVTSGKHPISWPIMQNDDSLLHLSINSKGPDVFSLKLNNKNKQLISKTTQSGFINIMDIDRSEHKLAKASMLVDESIGENKSYGTGPQQGTITLGQSIYSASNNLFELGYKSGDILSRFDWQLNISHDLSKNVLSGASGNIRWQGWPVKLLAHGYQFDLKIDKQKEAAFTDNTIISESGLLLEATYPIQYKTFHLSGTAQYKFEQAEINNIKDNNNYVVLGFDQTWSWDKQVWGIKQKSKVYLLDGEQDSQDYTGHNALLSMSAHINKIGLGAEFESINRSNNAGDLLSLGGYGSTLIQPKAHQNKVFAPELAFYNATANEYKKYEIFSPFEFGRIFYSRHKMGEQDEINVYGIKGNFTNDFGFTGITNLSIDMGLAQVNPENGPSDLQAWLGLWHKW</sequence>
<dbReference type="EMBL" id="FOLO01000004">
    <property type="protein sequence ID" value="SFC05747.1"/>
    <property type="molecule type" value="Genomic_DNA"/>
</dbReference>
<evidence type="ECO:0000313" key="2">
    <source>
        <dbReference type="EMBL" id="SFC05747.1"/>
    </source>
</evidence>
<name>A0A1I1G1W9_9GAMM</name>